<feature type="binding site" evidence="8">
    <location>
        <position position="71"/>
    </location>
    <ligand>
        <name>Mn(2+)</name>
        <dbReference type="ChEBI" id="CHEBI:29035"/>
        <label>1</label>
    </ligand>
</feature>
<keyword evidence="6 7" id="KW-0119">Carbohydrate metabolism</keyword>
<dbReference type="GO" id="GO:0006094">
    <property type="term" value="P:gluconeogenesis"/>
    <property type="evidence" value="ECO:0007669"/>
    <property type="project" value="InterPro"/>
</dbReference>
<name>A0A0F5QFX9_9HYPH</name>
<evidence type="ECO:0000256" key="6">
    <source>
        <dbReference type="ARBA" id="ARBA00023277"/>
    </source>
</evidence>
<feature type="binding site" evidence="8">
    <location>
        <position position="99"/>
    </location>
    <ligand>
        <name>Mn(2+)</name>
        <dbReference type="ChEBI" id="CHEBI:29035"/>
        <label>2</label>
    </ligand>
</feature>
<dbReference type="Pfam" id="PF03320">
    <property type="entry name" value="FBPase_glpX"/>
    <property type="match status" value="1"/>
</dbReference>
<comment type="catalytic activity">
    <reaction evidence="1">
        <text>beta-D-fructose 1,6-bisphosphate + H2O = beta-D-fructose 6-phosphate + phosphate</text>
        <dbReference type="Rhea" id="RHEA:11064"/>
        <dbReference type="ChEBI" id="CHEBI:15377"/>
        <dbReference type="ChEBI" id="CHEBI:32966"/>
        <dbReference type="ChEBI" id="CHEBI:43474"/>
        <dbReference type="ChEBI" id="CHEBI:57634"/>
        <dbReference type="EC" id="3.1.3.11"/>
    </reaction>
</comment>
<keyword evidence="5 8" id="KW-0464">Manganese</keyword>
<evidence type="ECO:0000256" key="8">
    <source>
        <dbReference type="PIRSR" id="PIRSR004532-1"/>
    </source>
</evidence>
<dbReference type="GO" id="GO:0042132">
    <property type="term" value="F:fructose 1,6-bisphosphate 1-phosphatase activity"/>
    <property type="evidence" value="ECO:0007669"/>
    <property type="project" value="UniProtKB-EC"/>
</dbReference>
<dbReference type="GO" id="GO:0046872">
    <property type="term" value="F:metal ion binding"/>
    <property type="evidence" value="ECO:0007669"/>
    <property type="project" value="UniProtKB-KW"/>
</dbReference>
<dbReference type="SUPFAM" id="SSF56655">
    <property type="entry name" value="Carbohydrate phosphatase"/>
    <property type="match status" value="1"/>
</dbReference>
<feature type="binding site" evidence="8">
    <location>
        <position position="47"/>
    </location>
    <ligand>
        <name>Mn(2+)</name>
        <dbReference type="ChEBI" id="CHEBI:29035"/>
        <label>1</label>
    </ligand>
</feature>
<feature type="binding site" evidence="8">
    <location>
        <position position="230"/>
    </location>
    <ligand>
        <name>Mn(2+)</name>
        <dbReference type="ChEBI" id="CHEBI:29035"/>
        <label>2</label>
    </ligand>
</feature>
<dbReference type="RefSeq" id="WP_046138175.1">
    <property type="nucleotide sequence ID" value="NZ_LANJ01000011.1"/>
</dbReference>
<proteinExistence type="inferred from homology"/>
<dbReference type="GO" id="GO:0005829">
    <property type="term" value="C:cytosol"/>
    <property type="evidence" value="ECO:0007669"/>
    <property type="project" value="TreeGrafter"/>
</dbReference>
<dbReference type="NCBIfam" id="TIGR00330">
    <property type="entry name" value="glpX"/>
    <property type="match status" value="1"/>
</dbReference>
<dbReference type="PANTHER" id="PTHR30447">
    <property type="entry name" value="FRUCTOSE-1,6-BISPHOSPHATASE CLASS 2"/>
    <property type="match status" value="1"/>
</dbReference>
<dbReference type="Proteomes" id="UP000033411">
    <property type="component" value="Unassembled WGS sequence"/>
</dbReference>
<dbReference type="Gene3D" id="3.40.190.90">
    <property type="match status" value="1"/>
</dbReference>
<keyword evidence="4 9" id="KW-0378">Hydrolase</keyword>
<dbReference type="OrthoDB" id="9779353at2"/>
<feature type="binding site" evidence="8">
    <location>
        <position position="102"/>
    </location>
    <ligand>
        <name>Mn(2+)</name>
        <dbReference type="ChEBI" id="CHEBI:29035"/>
        <label>2</label>
    </ligand>
</feature>
<dbReference type="InterPro" id="IPR004464">
    <property type="entry name" value="FBPase_class-2/SBPase"/>
</dbReference>
<evidence type="ECO:0000256" key="2">
    <source>
        <dbReference type="ARBA" id="ARBA00008989"/>
    </source>
</evidence>
<dbReference type="GO" id="GO:0030388">
    <property type="term" value="P:fructose 1,6-bisphosphate metabolic process"/>
    <property type="evidence" value="ECO:0007669"/>
    <property type="project" value="TreeGrafter"/>
</dbReference>
<evidence type="ECO:0000313" key="9">
    <source>
        <dbReference type="EMBL" id="KKC39598.1"/>
    </source>
</evidence>
<comment type="cofactor">
    <cofactor evidence="8">
        <name>Mn(2+)</name>
        <dbReference type="ChEBI" id="CHEBI:29035"/>
    </cofactor>
</comment>
<gene>
    <name evidence="9" type="primary">glpX</name>
    <name evidence="9" type="ORF">WH87_05395</name>
</gene>
<reference evidence="9 10" key="1">
    <citation type="submission" date="2015-03" db="EMBL/GenBank/DDBJ databases">
        <authorList>
            <person name="Lepp D."/>
            <person name="Hassan Y.I."/>
            <person name="Li X.-Z."/>
            <person name="Zhou T."/>
        </authorList>
    </citation>
    <scope>NUCLEOTIDE SEQUENCE [LARGE SCALE GENOMIC DNA]</scope>
    <source>
        <strain evidence="9 10">E84</strain>
    </source>
</reference>
<dbReference type="PIRSF" id="PIRSF004532">
    <property type="entry name" value="GlpX"/>
    <property type="match status" value="1"/>
</dbReference>
<dbReference type="PATRIC" id="fig|1293439.3.peg.641"/>
<evidence type="ECO:0000256" key="7">
    <source>
        <dbReference type="PIRNR" id="PIRNR004532"/>
    </source>
</evidence>
<protein>
    <recommendedName>
        <fullName evidence="7">Fructose-1,6-bisphosphatase</fullName>
    </recommendedName>
</protein>
<dbReference type="EMBL" id="LANJ01000011">
    <property type="protein sequence ID" value="KKC39598.1"/>
    <property type="molecule type" value="Genomic_DNA"/>
</dbReference>
<keyword evidence="3 8" id="KW-0479">Metal-binding</keyword>
<evidence type="ECO:0000256" key="3">
    <source>
        <dbReference type="ARBA" id="ARBA00022723"/>
    </source>
</evidence>
<evidence type="ECO:0000256" key="5">
    <source>
        <dbReference type="ARBA" id="ARBA00023211"/>
    </source>
</evidence>
<dbReference type="STRING" id="1293439.WH87_05395"/>
<dbReference type="AlphaFoldDB" id="A0A0F5QFX9"/>
<dbReference type="GO" id="GO:0006071">
    <property type="term" value="P:glycerol metabolic process"/>
    <property type="evidence" value="ECO:0007669"/>
    <property type="project" value="InterPro"/>
</dbReference>
<evidence type="ECO:0000256" key="1">
    <source>
        <dbReference type="ARBA" id="ARBA00001273"/>
    </source>
</evidence>
<dbReference type="PANTHER" id="PTHR30447:SF0">
    <property type="entry name" value="FRUCTOSE-1,6-BISPHOSPHATASE 1 CLASS 2-RELATED"/>
    <property type="match status" value="1"/>
</dbReference>
<dbReference type="CDD" id="cd01516">
    <property type="entry name" value="FBPase_glpX"/>
    <property type="match status" value="1"/>
</dbReference>
<dbReference type="Gene3D" id="3.30.540.10">
    <property type="entry name" value="Fructose-1,6-Bisphosphatase, subunit A, domain 1"/>
    <property type="match status" value="1"/>
</dbReference>
<accession>A0A0F5QFX9</accession>
<sequence>MKLTKVEVAKTPAHLHRTLTLELVRVTERAALAAAEWRGKGDEKAADDAAVLAMKTELDGVAISGRIVIGEGEQHETDNLYIGQSVGNGQGPEVDIAVDPLEGVTLCAKNQPDSLVVLAMAERGGLLNVARNVYMHKIAIGADYAPGTVHIDWTATENVRALAKAKGVPLSEVTAIVLDRPRHASLIEELRTTGVAVKLISDGDIAGVMHAVNTEDTGIDIYLGSGGAPEGVLAAAALRCIGGHMQGKLILDTPAKRERAREMGITDPNRVYDVTELAAGDVLVAATGVTDGSLLDGIRLRRNSVETSTIVMRSWSQTVRWIRAQHAR</sequence>
<comment type="caution">
    <text evidence="9">The sequence shown here is derived from an EMBL/GenBank/DDBJ whole genome shotgun (WGS) entry which is preliminary data.</text>
</comment>
<organism evidence="9 10">
    <name type="scientific">Devosia epidermidihirudinis</name>
    <dbReference type="NCBI Taxonomy" id="1293439"/>
    <lineage>
        <taxon>Bacteria</taxon>
        <taxon>Pseudomonadati</taxon>
        <taxon>Pseudomonadota</taxon>
        <taxon>Alphaproteobacteria</taxon>
        <taxon>Hyphomicrobiales</taxon>
        <taxon>Devosiaceae</taxon>
        <taxon>Devosia</taxon>
    </lineage>
</organism>
<keyword evidence="10" id="KW-1185">Reference proteome</keyword>
<evidence type="ECO:0000313" key="10">
    <source>
        <dbReference type="Proteomes" id="UP000033411"/>
    </source>
</evidence>
<comment type="similarity">
    <text evidence="2 7">Belongs to the FBPase class 2 family.</text>
</comment>
<evidence type="ECO:0000256" key="4">
    <source>
        <dbReference type="ARBA" id="ARBA00022801"/>
    </source>
</evidence>